<dbReference type="PROSITE" id="PS00409">
    <property type="entry name" value="PROKAR_NTER_METHYL"/>
    <property type="match status" value="1"/>
</dbReference>
<keyword evidence="4" id="KW-0812">Transmembrane</keyword>
<organism evidence="5 6">
    <name type="scientific">Acinetobacter baylyi</name>
    <dbReference type="NCBI Taxonomy" id="202950"/>
    <lineage>
        <taxon>Bacteria</taxon>
        <taxon>Pseudomonadati</taxon>
        <taxon>Pseudomonadota</taxon>
        <taxon>Gammaproteobacteria</taxon>
        <taxon>Moraxellales</taxon>
        <taxon>Moraxellaceae</taxon>
        <taxon>Acinetobacter</taxon>
    </lineage>
</organism>
<comment type="similarity">
    <text evidence="1 3">Belongs to the N-Me-Phe pilin family.</text>
</comment>
<evidence type="ECO:0000313" key="5">
    <source>
        <dbReference type="EMBL" id="MDQ1208886.1"/>
    </source>
</evidence>
<dbReference type="InterPro" id="IPR012902">
    <property type="entry name" value="N_methyl_site"/>
</dbReference>
<dbReference type="PANTHER" id="PTHR30093">
    <property type="entry name" value="GENERAL SECRETION PATHWAY PROTEIN G"/>
    <property type="match status" value="1"/>
</dbReference>
<comment type="caution">
    <text evidence="5">The sequence shown here is derived from an EMBL/GenBank/DDBJ whole genome shotgun (WGS) entry which is preliminary data.</text>
</comment>
<keyword evidence="3" id="KW-0281">Fimbrium</keyword>
<keyword evidence="4" id="KW-1133">Transmembrane helix</keyword>
<dbReference type="NCBIfam" id="TIGR02532">
    <property type="entry name" value="IV_pilin_GFxxxE"/>
    <property type="match status" value="1"/>
</dbReference>
<dbReference type="RefSeq" id="WP_307003372.1">
    <property type="nucleotide sequence ID" value="NZ_JAUTBK010000002.1"/>
</dbReference>
<keyword evidence="4" id="KW-0472">Membrane</keyword>
<evidence type="ECO:0000313" key="6">
    <source>
        <dbReference type="Proteomes" id="UP001233360"/>
    </source>
</evidence>
<accession>A0ABU0UWU3</accession>
<keyword evidence="6" id="KW-1185">Reference proteome</keyword>
<evidence type="ECO:0000256" key="3">
    <source>
        <dbReference type="RuleBase" id="RU000389"/>
    </source>
</evidence>
<sequence>MNAQKGFTLIELMIVVAIIGILAAIAIPQYQQYTAKSQMTRAVAELGAVKTAVEGCINEGNLAAGACDVGFTGSTIVSMAEPMAVDANATSSTTVNTTALTTESKIDGTMGGKAAASVAGAVVTWQRGSAGGWTCAITPSTDSGWKDSYVPNGCTVASAAGG</sequence>
<dbReference type="PANTHER" id="PTHR30093:SF34">
    <property type="entry name" value="PREPILIN PEPTIDASE-DEPENDENT PROTEIN D"/>
    <property type="match status" value="1"/>
</dbReference>
<protein>
    <submittedName>
        <fullName evidence="5">Type IV pilus assembly protein PilA</fullName>
    </submittedName>
</protein>
<reference evidence="5 6" key="1">
    <citation type="submission" date="2023-07" db="EMBL/GenBank/DDBJ databases">
        <title>Functional and genomic diversity of the sorghum phyllosphere microbiome.</title>
        <authorList>
            <person name="Shade A."/>
        </authorList>
    </citation>
    <scope>NUCLEOTIDE SEQUENCE [LARGE SCALE GENOMIC DNA]</scope>
    <source>
        <strain evidence="5 6">SORGH_AS_0887</strain>
    </source>
</reference>
<evidence type="ECO:0000256" key="1">
    <source>
        <dbReference type="ARBA" id="ARBA00005233"/>
    </source>
</evidence>
<feature type="transmembrane region" description="Helical" evidence="4">
    <location>
        <begin position="6"/>
        <end position="27"/>
    </location>
</feature>
<proteinExistence type="inferred from homology"/>
<dbReference type="Proteomes" id="UP001233360">
    <property type="component" value="Unassembled WGS sequence"/>
</dbReference>
<dbReference type="InterPro" id="IPR001082">
    <property type="entry name" value="Pilin"/>
</dbReference>
<dbReference type="Gene3D" id="3.30.700.10">
    <property type="entry name" value="Glycoprotein, Type 4 Pilin"/>
    <property type="match status" value="1"/>
</dbReference>
<evidence type="ECO:0000256" key="2">
    <source>
        <dbReference type="ARBA" id="ARBA00022481"/>
    </source>
</evidence>
<dbReference type="InterPro" id="IPR045584">
    <property type="entry name" value="Pilin-like"/>
</dbReference>
<evidence type="ECO:0000256" key="4">
    <source>
        <dbReference type="SAM" id="Phobius"/>
    </source>
</evidence>
<gene>
    <name evidence="5" type="ORF">QE380_001809</name>
</gene>
<dbReference type="EMBL" id="JAUTBK010000002">
    <property type="protein sequence ID" value="MDQ1208886.1"/>
    <property type="molecule type" value="Genomic_DNA"/>
</dbReference>
<dbReference type="Pfam" id="PF00114">
    <property type="entry name" value="Pilin"/>
    <property type="match status" value="1"/>
</dbReference>
<dbReference type="SUPFAM" id="SSF54523">
    <property type="entry name" value="Pili subunits"/>
    <property type="match status" value="1"/>
</dbReference>
<name>A0ABU0UWU3_ACIBI</name>
<dbReference type="Pfam" id="PF07963">
    <property type="entry name" value="N_methyl"/>
    <property type="match status" value="1"/>
</dbReference>
<keyword evidence="2" id="KW-0488">Methylation</keyword>